<dbReference type="InterPro" id="IPR023614">
    <property type="entry name" value="Porin_dom_sf"/>
</dbReference>
<keyword evidence="3" id="KW-1185">Reference proteome</keyword>
<name>A0AAU9CTX0_9BACT</name>
<dbReference type="RefSeq" id="WP_338391478.1">
    <property type="nucleotide sequence ID" value="NZ_AP025314.1"/>
</dbReference>
<evidence type="ECO:0008006" key="4">
    <source>
        <dbReference type="Google" id="ProtNLM"/>
    </source>
</evidence>
<dbReference type="Gene3D" id="2.40.160.10">
    <property type="entry name" value="Porin"/>
    <property type="match status" value="1"/>
</dbReference>
<evidence type="ECO:0000313" key="3">
    <source>
        <dbReference type="Proteomes" id="UP001348817"/>
    </source>
</evidence>
<keyword evidence="1" id="KW-0732">Signal</keyword>
<feature type="chain" id="PRO_5043459813" description="Porin" evidence="1">
    <location>
        <begin position="23"/>
        <end position="357"/>
    </location>
</feature>
<dbReference type="AlphaFoldDB" id="A0AAU9CTX0"/>
<protein>
    <recommendedName>
        <fullName evidence="4">Porin</fullName>
    </recommendedName>
</protein>
<sequence length="357" mass="38969">MKKIFYLAIAVMLNFVAVDLFAQADSLAGFSVTGSVDLYYQYNSTGKPVEVSSFTSRHNSFELGMVNVIMEKSWAKGGLVVDLAFGPRATAANGYEGSSLEMIKQLYVYHQITDNIKLSAGNFSTFVGYELIEPTGNMNYTTSLLFSNGPFYHTGVKADFDLGGGFGLMAGVFNDTDSKFDLNDNKHVGAQFSIAPADEWSLYLNYLGGTADTETADVSEHQFDITGAVNVSEEFALGLNASQKWSEVTMLTEANKDSEKYSWYGVAGYASYAFGDAFTLAGRLEYFDDSDMQTIYDGMEKGGSATLYTLSGNVNFGPVRLIPEIRYISSDQKIFPGSGEKMEDGSFSALLALVYSF</sequence>
<dbReference type="Proteomes" id="UP001348817">
    <property type="component" value="Chromosome"/>
</dbReference>
<dbReference type="EMBL" id="AP025314">
    <property type="protein sequence ID" value="BDD09894.1"/>
    <property type="molecule type" value="Genomic_DNA"/>
</dbReference>
<evidence type="ECO:0000313" key="2">
    <source>
        <dbReference type="EMBL" id="BDD09894.1"/>
    </source>
</evidence>
<dbReference type="SUPFAM" id="SSF56935">
    <property type="entry name" value="Porins"/>
    <property type="match status" value="1"/>
</dbReference>
<organism evidence="2 3">
    <name type="scientific">Fulvitalea axinellae</name>
    <dbReference type="NCBI Taxonomy" id="1182444"/>
    <lineage>
        <taxon>Bacteria</taxon>
        <taxon>Pseudomonadati</taxon>
        <taxon>Bacteroidota</taxon>
        <taxon>Cytophagia</taxon>
        <taxon>Cytophagales</taxon>
        <taxon>Persicobacteraceae</taxon>
        <taxon>Fulvitalea</taxon>
    </lineage>
</organism>
<evidence type="ECO:0000256" key="1">
    <source>
        <dbReference type="SAM" id="SignalP"/>
    </source>
</evidence>
<reference evidence="2 3" key="1">
    <citation type="submission" date="2021-12" db="EMBL/GenBank/DDBJ databases">
        <title>Genome sequencing of bacteria with rrn-lacking chromosome and rrn-plasmid.</title>
        <authorList>
            <person name="Anda M."/>
            <person name="Iwasaki W."/>
        </authorList>
    </citation>
    <scope>NUCLEOTIDE SEQUENCE [LARGE SCALE GENOMIC DNA]</scope>
    <source>
        <strain evidence="2 3">DSM 100852</strain>
    </source>
</reference>
<gene>
    <name evidence="2" type="ORF">FUAX_23260</name>
</gene>
<accession>A0AAU9CTX0</accession>
<proteinExistence type="predicted"/>
<dbReference type="KEGG" id="fax:FUAX_23260"/>
<feature type="signal peptide" evidence="1">
    <location>
        <begin position="1"/>
        <end position="22"/>
    </location>
</feature>
<dbReference type="Pfam" id="PF07642">
    <property type="entry name" value="BBP2"/>
    <property type="match status" value="1"/>
</dbReference>
<dbReference type="InterPro" id="IPR011486">
    <property type="entry name" value="BBP2"/>
</dbReference>